<protein>
    <submittedName>
        <fullName evidence="1">Uncharacterized protein</fullName>
    </submittedName>
</protein>
<dbReference type="Proteomes" id="UP000591131">
    <property type="component" value="Unassembled WGS sequence"/>
</dbReference>
<reference evidence="1 2" key="1">
    <citation type="submission" date="2020-04" db="EMBL/GenBank/DDBJ databases">
        <title>Perkinsus chesapeaki whole genome sequence.</title>
        <authorList>
            <person name="Bogema D.R."/>
        </authorList>
    </citation>
    <scope>NUCLEOTIDE SEQUENCE [LARGE SCALE GENOMIC DNA]</scope>
    <source>
        <strain evidence="1">ATCC PRA-425</strain>
    </source>
</reference>
<evidence type="ECO:0000313" key="2">
    <source>
        <dbReference type="Proteomes" id="UP000591131"/>
    </source>
</evidence>
<accession>A0A7J6M785</accession>
<gene>
    <name evidence="1" type="ORF">FOL47_003668</name>
</gene>
<dbReference type="EMBL" id="JAAPAO010000215">
    <property type="protein sequence ID" value="KAF4667266.1"/>
    <property type="molecule type" value="Genomic_DNA"/>
</dbReference>
<organism evidence="1 2">
    <name type="scientific">Perkinsus chesapeaki</name>
    <name type="common">Clam parasite</name>
    <name type="synonym">Perkinsus andrewsi</name>
    <dbReference type="NCBI Taxonomy" id="330153"/>
    <lineage>
        <taxon>Eukaryota</taxon>
        <taxon>Sar</taxon>
        <taxon>Alveolata</taxon>
        <taxon>Perkinsozoa</taxon>
        <taxon>Perkinsea</taxon>
        <taxon>Perkinsida</taxon>
        <taxon>Perkinsidae</taxon>
        <taxon>Perkinsus</taxon>
    </lineage>
</organism>
<sequence>MTKEIEDSYRSLEQYLFPRPCPELPNHAEFRKVYLMPNRPGCFKVSKETMGLADDFAEDPVGWMLANFGDKKGKNAAHGSTGVEYGREGYSYTGLRLTVMCPEHDISIDDSEDEKCLGFDDSVNTLRFSVNHLTVGFISS</sequence>
<comment type="caution">
    <text evidence="1">The sequence shown here is derived from an EMBL/GenBank/DDBJ whole genome shotgun (WGS) entry which is preliminary data.</text>
</comment>
<evidence type="ECO:0000313" key="1">
    <source>
        <dbReference type="EMBL" id="KAF4667266.1"/>
    </source>
</evidence>
<dbReference type="AlphaFoldDB" id="A0A7J6M785"/>
<name>A0A7J6M785_PERCH</name>
<proteinExistence type="predicted"/>
<keyword evidence="2" id="KW-1185">Reference proteome</keyword>